<keyword evidence="3" id="KW-1185">Reference proteome</keyword>
<protein>
    <submittedName>
        <fullName evidence="2">Uncharacterized protein</fullName>
    </submittedName>
</protein>
<dbReference type="EMBL" id="JASCZI010000122">
    <property type="protein sequence ID" value="MED6109018.1"/>
    <property type="molecule type" value="Genomic_DNA"/>
</dbReference>
<dbReference type="Proteomes" id="UP001341840">
    <property type="component" value="Unassembled WGS sequence"/>
</dbReference>
<sequence length="218" mass="23750">MFSCEDPVWIMILTQGCLQDLNNLILISLGEVGRKEVTRILYRMPVAVANSFVYRKMLLRTDQNVAMVFSYHRGIASVFAVELCVHMQDVGGSLSSSNYVESGRGININDGGRMPENHTPLPEVPHFGDHAGAFTIHSPEPDDAQAMADNSESGGDDDNEFIPETQQPIAGGVLGLPSIAHPLRRVAEEAAHYSTIDAEATRSPSRRTALVAIQFQAS</sequence>
<evidence type="ECO:0000313" key="2">
    <source>
        <dbReference type="EMBL" id="MED6109018.1"/>
    </source>
</evidence>
<gene>
    <name evidence="2" type="ORF">PIB30_029753</name>
</gene>
<proteinExistence type="predicted"/>
<organism evidence="2 3">
    <name type="scientific">Stylosanthes scabra</name>
    <dbReference type="NCBI Taxonomy" id="79078"/>
    <lineage>
        <taxon>Eukaryota</taxon>
        <taxon>Viridiplantae</taxon>
        <taxon>Streptophyta</taxon>
        <taxon>Embryophyta</taxon>
        <taxon>Tracheophyta</taxon>
        <taxon>Spermatophyta</taxon>
        <taxon>Magnoliopsida</taxon>
        <taxon>eudicotyledons</taxon>
        <taxon>Gunneridae</taxon>
        <taxon>Pentapetalae</taxon>
        <taxon>rosids</taxon>
        <taxon>fabids</taxon>
        <taxon>Fabales</taxon>
        <taxon>Fabaceae</taxon>
        <taxon>Papilionoideae</taxon>
        <taxon>50 kb inversion clade</taxon>
        <taxon>dalbergioids sensu lato</taxon>
        <taxon>Dalbergieae</taxon>
        <taxon>Pterocarpus clade</taxon>
        <taxon>Stylosanthes</taxon>
    </lineage>
</organism>
<accession>A0ABU6QBX8</accession>
<name>A0ABU6QBX8_9FABA</name>
<evidence type="ECO:0000313" key="3">
    <source>
        <dbReference type="Proteomes" id="UP001341840"/>
    </source>
</evidence>
<comment type="caution">
    <text evidence="2">The sequence shown here is derived from an EMBL/GenBank/DDBJ whole genome shotgun (WGS) entry which is preliminary data.</text>
</comment>
<reference evidence="2 3" key="1">
    <citation type="journal article" date="2023" name="Plants (Basel)">
        <title>Bridging the Gap: Combining Genomics and Transcriptomics Approaches to Understand Stylosanthes scabra, an Orphan Legume from the Brazilian Caatinga.</title>
        <authorList>
            <person name="Ferreira-Neto J.R.C."/>
            <person name="da Silva M.D."/>
            <person name="Binneck E."/>
            <person name="de Melo N.F."/>
            <person name="da Silva R.H."/>
            <person name="de Melo A.L.T.M."/>
            <person name="Pandolfi V."/>
            <person name="Bustamante F.O."/>
            <person name="Brasileiro-Vidal A.C."/>
            <person name="Benko-Iseppon A.M."/>
        </authorList>
    </citation>
    <scope>NUCLEOTIDE SEQUENCE [LARGE SCALE GENOMIC DNA]</scope>
    <source>
        <tissue evidence="2">Leaves</tissue>
    </source>
</reference>
<evidence type="ECO:0000256" key="1">
    <source>
        <dbReference type="SAM" id="MobiDB-lite"/>
    </source>
</evidence>
<feature type="region of interest" description="Disordered" evidence="1">
    <location>
        <begin position="139"/>
        <end position="164"/>
    </location>
</feature>